<dbReference type="InterPro" id="IPR000160">
    <property type="entry name" value="GGDEF_dom"/>
</dbReference>
<proteinExistence type="predicted"/>
<dbReference type="GO" id="GO:0052621">
    <property type="term" value="F:diguanylate cyclase activity"/>
    <property type="evidence" value="ECO:0007669"/>
    <property type="project" value="TreeGrafter"/>
</dbReference>
<accession>A0A918G1Q6</accession>
<comment type="caution">
    <text evidence="3">The sequence shown here is derived from an EMBL/GenBank/DDBJ whole genome shotgun (WGS) entry which is preliminary data.</text>
</comment>
<dbReference type="Gene3D" id="3.30.70.270">
    <property type="match status" value="1"/>
</dbReference>
<dbReference type="InterPro" id="IPR029787">
    <property type="entry name" value="Nucleotide_cyclase"/>
</dbReference>
<feature type="region of interest" description="Disordered" evidence="1">
    <location>
        <begin position="561"/>
        <end position="583"/>
    </location>
</feature>
<name>A0A918G1Q6_9PSEU</name>
<dbReference type="SMART" id="SM00267">
    <property type="entry name" value="GGDEF"/>
    <property type="match status" value="1"/>
</dbReference>
<reference evidence="3" key="2">
    <citation type="submission" date="2020-09" db="EMBL/GenBank/DDBJ databases">
        <authorList>
            <person name="Sun Q."/>
            <person name="Ohkuma M."/>
        </authorList>
    </citation>
    <scope>NUCLEOTIDE SEQUENCE</scope>
    <source>
        <strain evidence="3">JCM 3276</strain>
    </source>
</reference>
<evidence type="ECO:0000256" key="1">
    <source>
        <dbReference type="SAM" id="MobiDB-lite"/>
    </source>
</evidence>
<dbReference type="SUPFAM" id="SSF55073">
    <property type="entry name" value="Nucleotide cyclase"/>
    <property type="match status" value="1"/>
</dbReference>
<dbReference type="Proteomes" id="UP000660680">
    <property type="component" value="Unassembled WGS sequence"/>
</dbReference>
<dbReference type="PANTHER" id="PTHR45138">
    <property type="entry name" value="REGULATORY COMPONENTS OF SENSORY TRANSDUCTION SYSTEM"/>
    <property type="match status" value="1"/>
</dbReference>
<sequence>MDAEQRDDADLPALEERSDAWLVGRARELLAIIQTSPAAERRRHTAEVDRLLAEAQHRGEPRMVAQLLRSAVAVRVVNAELADSAEPLLDEMLAHTRRHGLVVLQADAHALRGRRLLIAGAEDAALTEAAVALAMLDEDITPDVMLGGRTWDMIMASTLLDIGSVLTQLGVYEVADQVMTRAHKCIRASAGPHLISVHLINRCRLLIGWGLRLERIGEDERAAERFATAAAIAVAVEAPFRESLFPRDPSRPAADQNPIIGSALALAHPSGVHVERLTELMDSVRYPRELVIVAIALARCLEYEGHEERALAILDDARSAMYHDASEPTLRLCLIREYARLSGPDGGERTTSALEHYASELEAQLWEMRESRIATLNTRREHERLSRMHGAIARQALQDPLTGLPNRRALDERLEALAGSPSNHPLAIALVDLDGFKGVNDRLSHAEGDDVLRVVAATMRDALRGSDMVARYGGDEFIVLLPGAPLSAAEAALRRALTAVAELPQELSHGVTLSIGVVALRPQETAVRALARADAAMYQAKRRGGNDIVAIVAGEPESVVGDAAGDTAGEPADDRAWALPETT</sequence>
<dbReference type="FunFam" id="3.30.70.270:FF:000001">
    <property type="entry name" value="Diguanylate cyclase domain protein"/>
    <property type="match status" value="1"/>
</dbReference>
<evidence type="ECO:0000259" key="2">
    <source>
        <dbReference type="PROSITE" id="PS50887"/>
    </source>
</evidence>
<dbReference type="AlphaFoldDB" id="A0A918G1Q6"/>
<evidence type="ECO:0000313" key="3">
    <source>
        <dbReference type="EMBL" id="GGS14546.1"/>
    </source>
</evidence>
<dbReference type="EMBL" id="BMRB01000001">
    <property type="protein sequence ID" value="GGS14546.1"/>
    <property type="molecule type" value="Genomic_DNA"/>
</dbReference>
<dbReference type="RefSeq" id="WP_189208473.1">
    <property type="nucleotide sequence ID" value="NZ_BMRB01000001.1"/>
</dbReference>
<dbReference type="InterPro" id="IPR043128">
    <property type="entry name" value="Rev_trsase/Diguanyl_cyclase"/>
</dbReference>
<dbReference type="Pfam" id="PF00990">
    <property type="entry name" value="GGDEF"/>
    <property type="match status" value="1"/>
</dbReference>
<organism evidence="3 4">
    <name type="scientific">Actinokineospora fastidiosa</name>
    <dbReference type="NCBI Taxonomy" id="1816"/>
    <lineage>
        <taxon>Bacteria</taxon>
        <taxon>Bacillati</taxon>
        <taxon>Actinomycetota</taxon>
        <taxon>Actinomycetes</taxon>
        <taxon>Pseudonocardiales</taxon>
        <taxon>Pseudonocardiaceae</taxon>
        <taxon>Actinokineospora</taxon>
    </lineage>
</organism>
<dbReference type="PANTHER" id="PTHR45138:SF9">
    <property type="entry name" value="DIGUANYLATE CYCLASE DGCM-RELATED"/>
    <property type="match status" value="1"/>
</dbReference>
<dbReference type="InterPro" id="IPR050469">
    <property type="entry name" value="Diguanylate_Cyclase"/>
</dbReference>
<keyword evidence="4" id="KW-1185">Reference proteome</keyword>
<dbReference type="PROSITE" id="PS50887">
    <property type="entry name" value="GGDEF"/>
    <property type="match status" value="1"/>
</dbReference>
<dbReference type="CDD" id="cd01949">
    <property type="entry name" value="GGDEF"/>
    <property type="match status" value="1"/>
</dbReference>
<evidence type="ECO:0000313" key="4">
    <source>
        <dbReference type="Proteomes" id="UP000660680"/>
    </source>
</evidence>
<reference evidence="3" key="1">
    <citation type="journal article" date="2014" name="Int. J. Syst. Evol. Microbiol.">
        <title>Complete genome sequence of Corynebacterium casei LMG S-19264T (=DSM 44701T), isolated from a smear-ripened cheese.</title>
        <authorList>
            <consortium name="US DOE Joint Genome Institute (JGI-PGF)"/>
            <person name="Walter F."/>
            <person name="Albersmeier A."/>
            <person name="Kalinowski J."/>
            <person name="Ruckert C."/>
        </authorList>
    </citation>
    <scope>NUCLEOTIDE SEQUENCE</scope>
    <source>
        <strain evidence="3">JCM 3276</strain>
    </source>
</reference>
<feature type="domain" description="GGDEF" evidence="2">
    <location>
        <begin position="424"/>
        <end position="553"/>
    </location>
</feature>
<dbReference type="NCBIfam" id="TIGR00254">
    <property type="entry name" value="GGDEF"/>
    <property type="match status" value="1"/>
</dbReference>
<protein>
    <submittedName>
        <fullName evidence="3">Diguanylate cyclase</fullName>
    </submittedName>
</protein>
<gene>
    <name evidence="3" type="ORF">GCM10010171_03060</name>
</gene>